<evidence type="ECO:0000313" key="6">
    <source>
        <dbReference type="EMBL" id="OLQ07162.1"/>
    </source>
</evidence>
<dbReference type="GO" id="GO:0015934">
    <property type="term" value="C:large ribosomal subunit"/>
    <property type="evidence" value="ECO:0007669"/>
    <property type="project" value="InterPro"/>
</dbReference>
<organism evidence="6 7">
    <name type="scientific">Symbiodinium microadriaticum</name>
    <name type="common">Dinoflagellate</name>
    <name type="synonym">Zooxanthella microadriatica</name>
    <dbReference type="NCBI Taxonomy" id="2951"/>
    <lineage>
        <taxon>Eukaryota</taxon>
        <taxon>Sar</taxon>
        <taxon>Alveolata</taxon>
        <taxon>Dinophyceae</taxon>
        <taxon>Suessiales</taxon>
        <taxon>Symbiodiniaceae</taxon>
        <taxon>Symbiodinium</taxon>
    </lineage>
</organism>
<dbReference type="GO" id="GO:0008146">
    <property type="term" value="F:sulfotransferase activity"/>
    <property type="evidence" value="ECO:0007669"/>
    <property type="project" value="InterPro"/>
</dbReference>
<evidence type="ECO:0000256" key="4">
    <source>
        <dbReference type="RuleBase" id="RU004005"/>
    </source>
</evidence>
<keyword evidence="5" id="KW-0175">Coiled coil</keyword>
<dbReference type="PANTHER" id="PTHR13501:SF8">
    <property type="entry name" value="LARGE RIBOSOMAL SUBUNIT PROTEIN UL22M"/>
    <property type="match status" value="1"/>
</dbReference>
<dbReference type="Proteomes" id="UP000186817">
    <property type="component" value="Unassembled WGS sequence"/>
</dbReference>
<dbReference type="InterPro" id="IPR047867">
    <property type="entry name" value="Ribosomal_uL22_bac/org-type"/>
</dbReference>
<keyword evidence="7" id="KW-1185">Reference proteome</keyword>
<keyword evidence="2 4" id="KW-0689">Ribosomal protein</keyword>
<comment type="caution">
    <text evidence="6">The sequence shown here is derived from an EMBL/GenBank/DDBJ whole genome shotgun (WGS) entry which is preliminary data.</text>
</comment>
<dbReference type="GO" id="GO:0003735">
    <property type="term" value="F:structural constituent of ribosome"/>
    <property type="evidence" value="ECO:0007669"/>
    <property type="project" value="InterPro"/>
</dbReference>
<dbReference type="Pfam" id="PF00237">
    <property type="entry name" value="Ribosomal_L22"/>
    <property type="match status" value="1"/>
</dbReference>
<dbReference type="InterPro" id="IPR036394">
    <property type="entry name" value="Ribosomal_uL22_sf"/>
</dbReference>
<sequence length="612" mass="68829">MDSEQAIGDVSCFEEKAMYYRHIWKSAGHSVFENLEKVSTNFSQEGLSYAQFCERYNSVDGKDHVGFTFVRHPIARFISGYAEIESRTRDGNPTYTDLATTLKEYPVGSPRRAAAFFREFLRTGVNRDGHVKPQLEFMIPNAGCSVPMGFIGKTESMEDDWIRMFGVHQCNLSSPFDQSLGLHPNDEQDKTAMETILGWTGTSTIEPVDSSYNNATPSAVVLSEASADVRAIVAALQENGSRYLRALCWLLLADFVSFRFDMPAACRSGLLHKSTFALLRAEPASSTRLLPHGALAAIALALCVVFVPSPPVRSVRSVRSAGSELGKFLIAAMAVARRLRAQEKEGEAAEEEEDEEEEDDLDVWALEIVMDTDDDDDDFEEPWPNEVIHRDLQADEEDAFEDDEEDDDVLYEEDEMDDTYFTRDEDGEVLEAKCRARYLKAALQSAAANAQNQFNMDKSRLYVHSCKADRGPYSKRMRQTHLEIILREMSDEMMDASLLSYDTCLLECQKCIHGNQAELSMDKSRLYVHSCKADRGPYSKRMRPRPWGGRCSLFQRVRVIRTGGDVAAASCRACCAASGFLALVFVFVLRRQTHLEIILREMSDEMMAAVLV</sequence>
<dbReference type="EMBL" id="LSRX01000146">
    <property type="protein sequence ID" value="OLQ07162.1"/>
    <property type="molecule type" value="Genomic_DNA"/>
</dbReference>
<evidence type="ECO:0000256" key="3">
    <source>
        <dbReference type="ARBA" id="ARBA00023274"/>
    </source>
</evidence>
<dbReference type="OrthoDB" id="433893at2759"/>
<name>A0A1Q9EIA5_SYMMI</name>
<dbReference type="GO" id="GO:0006412">
    <property type="term" value="P:translation"/>
    <property type="evidence" value="ECO:0007669"/>
    <property type="project" value="InterPro"/>
</dbReference>
<accession>A0A1Q9EIA5</accession>
<evidence type="ECO:0000256" key="5">
    <source>
        <dbReference type="SAM" id="Coils"/>
    </source>
</evidence>
<dbReference type="InterPro" id="IPR001063">
    <property type="entry name" value="Ribosomal_uL22"/>
</dbReference>
<evidence type="ECO:0000313" key="7">
    <source>
        <dbReference type="Proteomes" id="UP000186817"/>
    </source>
</evidence>
<keyword evidence="3 4" id="KW-0687">Ribonucleoprotein</keyword>
<proteinExistence type="inferred from homology"/>
<dbReference type="Pfam" id="PF03567">
    <property type="entry name" value="Sulfotransfer_2"/>
    <property type="match status" value="1"/>
</dbReference>
<dbReference type="PANTHER" id="PTHR13501">
    <property type="entry name" value="CHLOROPLAST 50S RIBOSOMAL PROTEIN L22-RELATED"/>
    <property type="match status" value="1"/>
</dbReference>
<comment type="similarity">
    <text evidence="1 4">Belongs to the universal ribosomal protein uL22 family.</text>
</comment>
<dbReference type="SUPFAM" id="SSF54843">
    <property type="entry name" value="Ribosomal protein L22"/>
    <property type="match status" value="2"/>
</dbReference>
<dbReference type="AlphaFoldDB" id="A0A1Q9EIA5"/>
<dbReference type="GO" id="GO:0016020">
    <property type="term" value="C:membrane"/>
    <property type="evidence" value="ECO:0007669"/>
    <property type="project" value="InterPro"/>
</dbReference>
<feature type="coiled-coil region" evidence="5">
    <location>
        <begin position="332"/>
        <end position="361"/>
    </location>
</feature>
<protein>
    <submittedName>
        <fullName evidence="6">Uncharacterized protein</fullName>
    </submittedName>
</protein>
<evidence type="ECO:0000256" key="2">
    <source>
        <dbReference type="ARBA" id="ARBA00022980"/>
    </source>
</evidence>
<reference evidence="6 7" key="1">
    <citation type="submission" date="2016-02" db="EMBL/GenBank/DDBJ databases">
        <title>Genome analysis of coral dinoflagellate symbionts highlights evolutionary adaptations to a symbiotic lifestyle.</title>
        <authorList>
            <person name="Aranda M."/>
            <person name="Li Y."/>
            <person name="Liew Y.J."/>
            <person name="Baumgarten S."/>
            <person name="Simakov O."/>
            <person name="Wilson M."/>
            <person name="Piel J."/>
            <person name="Ashoor H."/>
            <person name="Bougouffa S."/>
            <person name="Bajic V.B."/>
            <person name="Ryu T."/>
            <person name="Ravasi T."/>
            <person name="Bayer T."/>
            <person name="Micklem G."/>
            <person name="Kim H."/>
            <person name="Bhak J."/>
            <person name="Lajeunesse T.C."/>
            <person name="Voolstra C.R."/>
        </authorList>
    </citation>
    <scope>NUCLEOTIDE SEQUENCE [LARGE SCALE GENOMIC DNA]</scope>
    <source>
        <strain evidence="6 7">CCMP2467</strain>
    </source>
</reference>
<dbReference type="InterPro" id="IPR005331">
    <property type="entry name" value="Sulfotransferase"/>
</dbReference>
<gene>
    <name evidence="6" type="ORF">AK812_SmicGene9491</name>
</gene>
<dbReference type="Gene3D" id="3.90.470.10">
    <property type="entry name" value="Ribosomal protein L22/L17"/>
    <property type="match status" value="1"/>
</dbReference>
<evidence type="ECO:0000256" key="1">
    <source>
        <dbReference type="ARBA" id="ARBA00009451"/>
    </source>
</evidence>